<dbReference type="RefSeq" id="WP_148456427.1">
    <property type="nucleotide sequence ID" value="NZ_VSDO01000005.1"/>
</dbReference>
<keyword evidence="2" id="KW-1185">Reference proteome</keyword>
<dbReference type="EMBL" id="VSDO01000005">
    <property type="protein sequence ID" value="TYA10616.1"/>
    <property type="molecule type" value="Genomic_DNA"/>
</dbReference>
<accession>A0A5D0CKZ4</accession>
<dbReference type="Gene3D" id="1.10.3540.10">
    <property type="entry name" value="uncharacterized protein from magnetospirillum magneticum domain"/>
    <property type="match status" value="1"/>
</dbReference>
<protein>
    <submittedName>
        <fullName evidence="1">DUF1819 family protein</fullName>
    </submittedName>
</protein>
<dbReference type="OrthoDB" id="3078533at2"/>
<dbReference type="InterPro" id="IPR014948">
    <property type="entry name" value="BrxA"/>
</dbReference>
<evidence type="ECO:0000313" key="1">
    <source>
        <dbReference type="EMBL" id="TYA10616.1"/>
    </source>
</evidence>
<name>A0A5D0CKZ4_9BACL</name>
<gene>
    <name evidence="1" type="ORF">FRY98_22735</name>
</gene>
<dbReference type="InterPro" id="IPR023137">
    <property type="entry name" value="BrxA_sf"/>
</dbReference>
<dbReference type="Pfam" id="PF08849">
    <property type="entry name" value="BrxA"/>
    <property type="match status" value="1"/>
</dbReference>
<proteinExistence type="predicted"/>
<dbReference type="AlphaFoldDB" id="A0A5D0CKZ4"/>
<sequence length="201" mass="23012">MKRIAEYSAGTVKQSFWFSEFRKVVHLLDQGMTITDIKALNKEQNIFAAPTQERATQIMNTIATRVASLDASIYPLFEQSDVSTQKLIALVAIMQTDRLFFEFVYEVVREKMIVGSHELADSDIRIFFKEKQLQSDKVAAWTEYTLKRLGRCYKTMLMEAGLTDRAPGSRAILKPILDPELEAWLRKHGMDLMINALTGVR</sequence>
<comment type="caution">
    <text evidence="1">The sequence shown here is derived from an EMBL/GenBank/DDBJ whole genome shotgun (WGS) entry which is preliminary data.</text>
</comment>
<evidence type="ECO:0000313" key="2">
    <source>
        <dbReference type="Proteomes" id="UP000325218"/>
    </source>
</evidence>
<dbReference type="Proteomes" id="UP000325218">
    <property type="component" value="Unassembled WGS sequence"/>
</dbReference>
<reference evidence="1 2" key="1">
    <citation type="submission" date="2019-08" db="EMBL/GenBank/DDBJ databases">
        <title>Genome sequencing of Paenibacillus faecis DSM 23593(T).</title>
        <authorList>
            <person name="Kook J.-K."/>
            <person name="Park S.-N."/>
            <person name="Lim Y.K."/>
        </authorList>
    </citation>
    <scope>NUCLEOTIDE SEQUENCE [LARGE SCALE GENOMIC DNA]</scope>
    <source>
        <strain evidence="1 2">DSM 23593</strain>
    </source>
</reference>
<organism evidence="1 2">
    <name type="scientific">Paenibacillus faecis</name>
    <dbReference type="NCBI Taxonomy" id="862114"/>
    <lineage>
        <taxon>Bacteria</taxon>
        <taxon>Bacillati</taxon>
        <taxon>Bacillota</taxon>
        <taxon>Bacilli</taxon>
        <taxon>Bacillales</taxon>
        <taxon>Paenibacillaceae</taxon>
        <taxon>Paenibacillus</taxon>
    </lineage>
</organism>